<dbReference type="InterPro" id="IPR011989">
    <property type="entry name" value="ARM-like"/>
</dbReference>
<accession>A0AA36MNM9</accession>
<dbReference type="Proteomes" id="UP001178507">
    <property type="component" value="Unassembled WGS sequence"/>
</dbReference>
<evidence type="ECO:0000256" key="5">
    <source>
        <dbReference type="ARBA" id="ARBA00022555"/>
    </source>
</evidence>
<evidence type="ECO:0000259" key="12">
    <source>
        <dbReference type="Pfam" id="PF08389"/>
    </source>
</evidence>
<comment type="function">
    <text evidence="10">tRNA nucleus export receptor which facilitates tRNA translocation across the nuclear pore complex.</text>
</comment>
<dbReference type="EMBL" id="CAUJNA010000241">
    <property type="protein sequence ID" value="CAJ1374293.1"/>
    <property type="molecule type" value="Genomic_DNA"/>
</dbReference>
<dbReference type="SUPFAM" id="SSF48371">
    <property type="entry name" value="ARM repeat"/>
    <property type="match status" value="1"/>
</dbReference>
<dbReference type="GO" id="GO:0031267">
    <property type="term" value="F:small GTPase binding"/>
    <property type="evidence" value="ECO:0007669"/>
    <property type="project" value="InterPro"/>
</dbReference>
<dbReference type="GO" id="GO:0000049">
    <property type="term" value="F:tRNA binding"/>
    <property type="evidence" value="ECO:0007669"/>
    <property type="project" value="UniProtKB-UniRule"/>
</dbReference>
<dbReference type="Pfam" id="PF19282">
    <property type="entry name" value="Exportin-T"/>
    <property type="match status" value="1"/>
</dbReference>
<feature type="domain" description="Exportin-T C-terminal" evidence="13">
    <location>
        <begin position="316"/>
        <end position="797"/>
    </location>
</feature>
<dbReference type="GO" id="GO:0005643">
    <property type="term" value="C:nuclear pore"/>
    <property type="evidence" value="ECO:0007669"/>
    <property type="project" value="TreeGrafter"/>
</dbReference>
<evidence type="ECO:0000256" key="10">
    <source>
        <dbReference type="RuleBase" id="RU366037"/>
    </source>
</evidence>
<organism evidence="14 15">
    <name type="scientific">Effrenium voratum</name>
    <dbReference type="NCBI Taxonomy" id="2562239"/>
    <lineage>
        <taxon>Eukaryota</taxon>
        <taxon>Sar</taxon>
        <taxon>Alveolata</taxon>
        <taxon>Dinophyceae</taxon>
        <taxon>Suessiales</taxon>
        <taxon>Symbiodiniaceae</taxon>
        <taxon>Effrenium</taxon>
    </lineage>
</organism>
<dbReference type="InterPro" id="IPR040017">
    <property type="entry name" value="XPOT"/>
</dbReference>
<evidence type="ECO:0000313" key="15">
    <source>
        <dbReference type="Proteomes" id="UP001178507"/>
    </source>
</evidence>
<dbReference type="GO" id="GO:0071528">
    <property type="term" value="P:tRNA re-export from nucleus"/>
    <property type="evidence" value="ECO:0007669"/>
    <property type="project" value="UniProtKB-UniRule"/>
</dbReference>
<dbReference type="InterPro" id="IPR013598">
    <property type="entry name" value="Exportin-1/Importin-b-like"/>
</dbReference>
<evidence type="ECO:0000259" key="13">
    <source>
        <dbReference type="Pfam" id="PF19282"/>
    </source>
</evidence>
<evidence type="ECO:0000256" key="6">
    <source>
        <dbReference type="ARBA" id="ARBA00022884"/>
    </source>
</evidence>
<keyword evidence="15" id="KW-1185">Reference proteome</keyword>
<dbReference type="InterPro" id="IPR045546">
    <property type="entry name" value="Exportin-T_C"/>
</dbReference>
<dbReference type="Pfam" id="PF08389">
    <property type="entry name" value="Xpo1"/>
    <property type="match status" value="1"/>
</dbReference>
<dbReference type="InterPro" id="IPR016024">
    <property type="entry name" value="ARM-type_fold"/>
</dbReference>
<comment type="subcellular location">
    <subcellularLocation>
        <location evidence="1 10">Cytoplasm</location>
    </subcellularLocation>
    <subcellularLocation>
        <location evidence="10">Nucleus</location>
    </subcellularLocation>
    <text evidence="10">Shuttles between the nucleus and the cytoplasm.</text>
</comment>
<name>A0AA36MNM9_9DINO</name>
<evidence type="ECO:0000256" key="3">
    <source>
        <dbReference type="ARBA" id="ARBA00022448"/>
    </source>
</evidence>
<keyword evidence="5 10" id="KW-0820">tRNA-binding</keyword>
<proteinExistence type="inferred from homology"/>
<keyword evidence="7 10" id="KW-0539">Nucleus</keyword>
<sequence length="1008" mass="112288">MDDFERAIRVIFTQDPSIGAAVREQANAYCDGIKARPDGWRICWDRFSQTDALEVKFWCAQVILQAMGSMAPEARLELRTKVLGWLGEVVPNTQQEVVVKNKVALIYVGLARLDYPASWATAWQDLMGLMDKGLPLVDFFLRVLAIFDQEVISDEVQRSQEDRQRSHQIKHAMRERDVVALVECWYRILTTLRTSAPQMVSDCLRVASLYIVWIEILTVANDKFLSAVCSIIAEASASASEACECLAAIISKKMPAGKKMMMLSELRVCARLEACVQKGGTSQQLLKEAEMLNSIAEAVLEAYVDLRVQDAQSASAAQVAWDSISALMPLIFWFFVHQEHQIAVCLEPFLTEFFVKVKSFVKGAERQEMETAPCHSVSLEQVRPILMQTLQLIIQRTAYPAWFQHHDPNIEDDEQHALFIRFRKSLAKIYKRIFLVDEQLGLQFVQASTAQLTQNLAGVQPMEVDAVLYLFKETGEIVKQLDQHLQAKGPLASAFVQLVECEALVNADHWAVQLALMEVYVRYGRLLALHPDLFPRYGQRVLQAFVSRGIRSSNAHVVSRACFMFGRFMKLVKAQAAPLVAQIQEALQDLLVVQYVPSALVPVQAEVSLTKVAIKGSLKADDQAYLFEALANLATASKPEELRPKLEMLLKGPAQNLTEILGNRAPGNDVAGCAGWAGRNIEAIATVSKPFTVQHASTAPAWEEVLVVVARILEKFVNQMSREIGLWRAALFLCRRMVEVLGDRFLEILDTYLPFLYATNDQEGPSGERAEDLAELTVFAHQLVCQYQQKTGPYLQKWLPQIFLRPFVVWQQLPEQSEQLKREKLELSSALLQLLKEAALRCPGAILEPMLGNTRHGQEIIGFLLVGLQDARELKPLQYAANAWAALLAAMSAESAAAITAFPMAQLLQRLLWSVVRMDYSDFQSQKVLNEASSILHSVMNRTQPQDGGGMRSPLATDEGNLPASPGERFAGAAQRGSAPQALRGALPRLLCQGRAHSPSAVRAGLAP</sequence>
<dbReference type="GO" id="GO:0016363">
    <property type="term" value="C:nuclear matrix"/>
    <property type="evidence" value="ECO:0007669"/>
    <property type="project" value="TreeGrafter"/>
</dbReference>
<evidence type="ECO:0000256" key="7">
    <source>
        <dbReference type="ARBA" id="ARBA00023242"/>
    </source>
</evidence>
<keyword evidence="3 10" id="KW-0813">Transport</keyword>
<evidence type="ECO:0000313" key="14">
    <source>
        <dbReference type="EMBL" id="CAJ1374293.1"/>
    </source>
</evidence>
<feature type="region of interest" description="Disordered" evidence="11">
    <location>
        <begin position="941"/>
        <end position="979"/>
    </location>
</feature>
<evidence type="ECO:0000256" key="9">
    <source>
        <dbReference type="ARBA" id="ARBA00032199"/>
    </source>
</evidence>
<evidence type="ECO:0000256" key="8">
    <source>
        <dbReference type="ARBA" id="ARBA00029784"/>
    </source>
</evidence>
<protein>
    <recommendedName>
        <fullName evidence="2 10">Exportin-T</fullName>
    </recommendedName>
    <alternativeName>
        <fullName evidence="8 10">Exportin(tRNA)</fullName>
    </alternativeName>
    <alternativeName>
        <fullName evidence="9 10">tRNA exportin</fullName>
    </alternativeName>
</protein>
<dbReference type="PANTHER" id="PTHR15952">
    <property type="entry name" value="EXPORTIN-T/LOS1"/>
    <property type="match status" value="1"/>
</dbReference>
<comment type="caution">
    <text evidence="14">The sequence shown here is derived from an EMBL/GenBank/DDBJ whole genome shotgun (WGS) entry which is preliminary data.</text>
</comment>
<evidence type="ECO:0000256" key="1">
    <source>
        <dbReference type="ARBA" id="ARBA00004496"/>
    </source>
</evidence>
<dbReference type="GO" id="GO:0005737">
    <property type="term" value="C:cytoplasm"/>
    <property type="evidence" value="ECO:0007669"/>
    <property type="project" value="UniProtKB-SubCell"/>
</dbReference>
<dbReference type="PANTHER" id="PTHR15952:SF11">
    <property type="entry name" value="EXPORTIN-T"/>
    <property type="match status" value="1"/>
</dbReference>
<evidence type="ECO:0000256" key="4">
    <source>
        <dbReference type="ARBA" id="ARBA00022490"/>
    </source>
</evidence>
<evidence type="ECO:0000256" key="11">
    <source>
        <dbReference type="SAM" id="MobiDB-lite"/>
    </source>
</evidence>
<reference evidence="14" key="1">
    <citation type="submission" date="2023-08" db="EMBL/GenBank/DDBJ databases">
        <authorList>
            <person name="Chen Y."/>
            <person name="Shah S."/>
            <person name="Dougan E. K."/>
            <person name="Thang M."/>
            <person name="Chan C."/>
        </authorList>
    </citation>
    <scope>NUCLEOTIDE SEQUENCE</scope>
</reference>
<keyword evidence="6 10" id="KW-0694">RNA-binding</keyword>
<dbReference type="AlphaFoldDB" id="A0AA36MNM9"/>
<feature type="domain" description="Exportin-1/Importin-beta-like" evidence="12">
    <location>
        <begin position="98"/>
        <end position="246"/>
    </location>
</feature>
<evidence type="ECO:0000256" key="2">
    <source>
        <dbReference type="ARBA" id="ARBA00018928"/>
    </source>
</evidence>
<gene>
    <name evidence="14" type="ORF">EVOR1521_LOCUS3880</name>
</gene>
<dbReference type="Gene3D" id="1.25.10.10">
    <property type="entry name" value="Leucine-rich Repeat Variant"/>
    <property type="match status" value="1"/>
</dbReference>
<comment type="similarity">
    <text evidence="10">Belongs to the exportin family.</text>
</comment>
<keyword evidence="4 10" id="KW-0963">Cytoplasm</keyword>